<name>A0A914WKA8_9BILA</name>
<feature type="region of interest" description="Disordered" evidence="1">
    <location>
        <begin position="92"/>
        <end position="121"/>
    </location>
</feature>
<protein>
    <submittedName>
        <fullName evidence="3">Uncharacterized protein</fullName>
    </submittedName>
</protein>
<organism evidence="2 3">
    <name type="scientific">Plectus sambesii</name>
    <dbReference type="NCBI Taxonomy" id="2011161"/>
    <lineage>
        <taxon>Eukaryota</taxon>
        <taxon>Metazoa</taxon>
        <taxon>Ecdysozoa</taxon>
        <taxon>Nematoda</taxon>
        <taxon>Chromadorea</taxon>
        <taxon>Plectida</taxon>
        <taxon>Plectina</taxon>
        <taxon>Plectoidea</taxon>
        <taxon>Plectidae</taxon>
        <taxon>Plectus</taxon>
    </lineage>
</organism>
<dbReference type="AlphaFoldDB" id="A0A914WKA8"/>
<dbReference type="Proteomes" id="UP000887566">
    <property type="component" value="Unplaced"/>
</dbReference>
<evidence type="ECO:0000313" key="2">
    <source>
        <dbReference type="Proteomes" id="UP000887566"/>
    </source>
</evidence>
<reference evidence="3" key="1">
    <citation type="submission" date="2022-11" db="UniProtKB">
        <authorList>
            <consortium name="WormBaseParasite"/>
        </authorList>
    </citation>
    <scope>IDENTIFICATION</scope>
</reference>
<evidence type="ECO:0000256" key="1">
    <source>
        <dbReference type="SAM" id="MobiDB-lite"/>
    </source>
</evidence>
<accession>A0A914WKA8</accession>
<evidence type="ECO:0000313" key="3">
    <source>
        <dbReference type="WBParaSite" id="PSAMB.scaffold441size50975.g5799.t1"/>
    </source>
</evidence>
<dbReference type="WBParaSite" id="PSAMB.scaffold441size50975.g5799.t1">
    <property type="protein sequence ID" value="PSAMB.scaffold441size50975.g5799.t1"/>
    <property type="gene ID" value="PSAMB.scaffold441size50975.g5799"/>
</dbReference>
<proteinExistence type="predicted"/>
<sequence>MAPPLAAVIDECLGRWAGRQAVRRLLLCAFVVQLAESILIARRAMSDRKMSGILPVVGEEDRSASCSDDDENTLALDFSLDDSVFLSPDTPDSRFNWSDNSSTASPANGSSRSFHLSIRED</sequence>
<feature type="compositionally biased region" description="Polar residues" evidence="1">
    <location>
        <begin position="93"/>
        <end position="114"/>
    </location>
</feature>
<keyword evidence="2" id="KW-1185">Reference proteome</keyword>